<dbReference type="Proteomes" id="UP000202511">
    <property type="component" value="Segment"/>
</dbReference>
<feature type="compositionally biased region" description="Polar residues" evidence="1">
    <location>
        <begin position="119"/>
        <end position="128"/>
    </location>
</feature>
<evidence type="ECO:0000256" key="1">
    <source>
        <dbReference type="SAM" id="MobiDB-lite"/>
    </source>
</evidence>
<evidence type="ECO:0000313" key="2">
    <source>
        <dbReference type="EMBL" id="AJF98059.1"/>
    </source>
</evidence>
<dbReference type="GeneID" id="23462976"/>
<dbReference type="KEGG" id="vg:23462976"/>
<feature type="compositionally biased region" description="Polar residues" evidence="1">
    <location>
        <begin position="155"/>
        <end position="165"/>
    </location>
</feature>
<evidence type="ECO:0000313" key="3">
    <source>
        <dbReference type="Proteomes" id="UP000202511"/>
    </source>
</evidence>
<reference evidence="2 3" key="1">
    <citation type="journal article" date="2015" name="Parasitol. Res.">
        <title>Viruses in close associations with free-living amoebae.</title>
        <authorList>
            <person name="Scheid P."/>
        </authorList>
    </citation>
    <scope>NUCLEOTIDE SEQUENCE [LARGE SCALE GENOMIC DNA]</scope>
    <source>
        <strain evidence="2">KlaHel</strain>
    </source>
</reference>
<proteinExistence type="predicted"/>
<dbReference type="EMBL" id="KP136319">
    <property type="protein sequence ID" value="AJF98059.1"/>
    <property type="molecule type" value="Genomic_DNA"/>
</dbReference>
<dbReference type="RefSeq" id="YP_009120294.1">
    <property type="nucleotide sequence ID" value="NC_026440.1"/>
</dbReference>
<feature type="compositionally biased region" description="Low complexity" evidence="1">
    <location>
        <begin position="129"/>
        <end position="142"/>
    </location>
</feature>
<accession>A0A0B5J384</accession>
<organism evidence="2 3">
    <name type="scientific">Pandoravirus inopinatum</name>
    <dbReference type="NCBI Taxonomy" id="1605721"/>
    <lineage>
        <taxon>Viruses</taxon>
        <taxon>Pandoravirus</taxon>
    </lineage>
</organism>
<protein>
    <submittedName>
        <fullName evidence="2">Uncharacterized protein</fullName>
    </submittedName>
</protein>
<name>A0A0B5J384_9VIRU</name>
<feature type="region of interest" description="Disordered" evidence="1">
    <location>
        <begin position="117"/>
        <end position="165"/>
    </location>
</feature>
<sequence length="184" mass="19175">MATLVSLLPRQGESLLLPIVHLRPPEGASMLPGFGAPYVRLPCPALGSSSGGPQRMLLQQLPVLMPPGAAGGMAMPFGPPAAGSLPMVMQPQHDNRLAVPIAPRPAPVDPVADTMRAQHANNSDSSAKGTGHTGSSGHNNNNRNFEGHGQWWQPDGQSTAGSAAQHNSADWLNLLSVMDSDHGH</sequence>